<organism evidence="1 2">
    <name type="scientific">Microbacterium jejuense</name>
    <dbReference type="NCBI Taxonomy" id="1263637"/>
    <lineage>
        <taxon>Bacteria</taxon>
        <taxon>Bacillati</taxon>
        <taxon>Actinomycetota</taxon>
        <taxon>Actinomycetes</taxon>
        <taxon>Micrococcales</taxon>
        <taxon>Microbacteriaceae</taxon>
        <taxon>Microbacterium</taxon>
    </lineage>
</organism>
<dbReference type="Proteomes" id="UP001196843">
    <property type="component" value="Unassembled WGS sequence"/>
</dbReference>
<protein>
    <recommendedName>
        <fullName evidence="3">Phage protein, HK97 gp10 family</fullName>
    </recommendedName>
</protein>
<accession>A0ABS7HNV7</accession>
<sequence length="191" mass="21231">MPLSGPEFDIETPRLKEVIDRLKAINPKLATNLRRELRASGEEIIAAQRAELAKRPPRVGSSQKKLRLITPRNGDKPYFAFRRTYQPGDTREGGVSNLRDQIAAGLRTRVVTAASRDGVEVKTNGPRVGGSNMARVWQSKEFRHPVFGNDSEWAVQFGSPYFFGPVTDELRNNMRDRITRAVDDALAAAGG</sequence>
<evidence type="ECO:0000313" key="1">
    <source>
        <dbReference type="EMBL" id="MBW9094641.1"/>
    </source>
</evidence>
<keyword evidence="2" id="KW-1185">Reference proteome</keyword>
<gene>
    <name evidence="1" type="ORF">JNB62_13170</name>
</gene>
<reference evidence="1 2" key="1">
    <citation type="journal article" date="2021" name="MBio">
        <title>Poor Competitiveness of Bradyrhizobium in Pigeon Pea Root Colonization in Indian Soils.</title>
        <authorList>
            <person name="Chalasani D."/>
            <person name="Basu A."/>
            <person name="Pullabhotla S.V.S.R.N."/>
            <person name="Jorrin B."/>
            <person name="Neal A.L."/>
            <person name="Poole P.S."/>
            <person name="Podile A.R."/>
            <person name="Tkacz A."/>
        </authorList>
    </citation>
    <scope>NUCLEOTIDE SEQUENCE [LARGE SCALE GENOMIC DNA]</scope>
    <source>
        <strain evidence="1 2">HU14</strain>
    </source>
</reference>
<evidence type="ECO:0000313" key="2">
    <source>
        <dbReference type="Proteomes" id="UP001196843"/>
    </source>
</evidence>
<dbReference type="RefSeq" id="WP_220301364.1">
    <property type="nucleotide sequence ID" value="NZ_JAEUAW010000010.1"/>
</dbReference>
<dbReference type="EMBL" id="JAEUAW010000010">
    <property type="protein sequence ID" value="MBW9094641.1"/>
    <property type="molecule type" value="Genomic_DNA"/>
</dbReference>
<evidence type="ECO:0008006" key="3">
    <source>
        <dbReference type="Google" id="ProtNLM"/>
    </source>
</evidence>
<comment type="caution">
    <text evidence="1">The sequence shown here is derived from an EMBL/GenBank/DDBJ whole genome shotgun (WGS) entry which is preliminary data.</text>
</comment>
<proteinExistence type="predicted"/>
<name>A0ABS7HNV7_9MICO</name>